<dbReference type="RefSeq" id="WP_089920608.1">
    <property type="nucleotide sequence ID" value="NZ_FOBB01000012.1"/>
</dbReference>
<reference evidence="1 2" key="1">
    <citation type="submission" date="2016-10" db="EMBL/GenBank/DDBJ databases">
        <authorList>
            <person name="de Groot N.N."/>
        </authorList>
    </citation>
    <scope>NUCLEOTIDE SEQUENCE [LARGE SCALE GENOMIC DNA]</scope>
    <source>
        <strain evidence="1 2">DSM 21039</strain>
    </source>
</reference>
<organism evidence="1 2">
    <name type="scientific">Chitinophaga rupis</name>
    <dbReference type="NCBI Taxonomy" id="573321"/>
    <lineage>
        <taxon>Bacteria</taxon>
        <taxon>Pseudomonadati</taxon>
        <taxon>Bacteroidota</taxon>
        <taxon>Chitinophagia</taxon>
        <taxon>Chitinophagales</taxon>
        <taxon>Chitinophagaceae</taxon>
        <taxon>Chitinophaga</taxon>
    </lineage>
</organism>
<keyword evidence="2" id="KW-1185">Reference proteome</keyword>
<dbReference type="InterPro" id="IPR039556">
    <property type="entry name" value="ICL/PEPM"/>
</dbReference>
<dbReference type="InterPro" id="IPR040442">
    <property type="entry name" value="Pyrv_kinase-like_dom_sf"/>
</dbReference>
<dbReference type="GO" id="GO:0016829">
    <property type="term" value="F:lyase activity"/>
    <property type="evidence" value="ECO:0007669"/>
    <property type="project" value="UniProtKB-KW"/>
</dbReference>
<dbReference type="InterPro" id="IPR015813">
    <property type="entry name" value="Pyrv/PenolPyrv_kinase-like_dom"/>
</dbReference>
<dbReference type="Pfam" id="PF13714">
    <property type="entry name" value="PEP_mutase"/>
    <property type="match status" value="1"/>
</dbReference>
<dbReference type="STRING" id="573321.SAMN04488505_11243"/>
<dbReference type="EMBL" id="FOBB01000012">
    <property type="protein sequence ID" value="SEN70720.1"/>
    <property type="molecule type" value="Genomic_DNA"/>
</dbReference>
<dbReference type="AlphaFoldDB" id="A0A1H8IP75"/>
<evidence type="ECO:0000313" key="2">
    <source>
        <dbReference type="Proteomes" id="UP000198984"/>
    </source>
</evidence>
<proteinExistence type="predicted"/>
<gene>
    <name evidence="1" type="ORF">SAMN04488505_11243</name>
</gene>
<protein>
    <submittedName>
        <fullName evidence="1">2-Methylisocitrate lyase, PEP mutase family</fullName>
    </submittedName>
</protein>
<evidence type="ECO:0000313" key="1">
    <source>
        <dbReference type="EMBL" id="SEN70720.1"/>
    </source>
</evidence>
<dbReference type="PANTHER" id="PTHR42905:SF16">
    <property type="entry name" value="CARBOXYPHOSPHONOENOLPYRUVATE PHOSPHONOMUTASE-LIKE PROTEIN (AFU_ORTHOLOGUE AFUA_5G07230)"/>
    <property type="match status" value="1"/>
</dbReference>
<accession>A0A1H8IP75</accession>
<dbReference type="OrthoDB" id="9780430at2"/>
<dbReference type="CDD" id="cd00377">
    <property type="entry name" value="ICL_PEPM"/>
    <property type="match status" value="1"/>
</dbReference>
<dbReference type="Gene3D" id="3.20.20.60">
    <property type="entry name" value="Phosphoenolpyruvate-binding domains"/>
    <property type="match status" value="1"/>
</dbReference>
<dbReference type="SUPFAM" id="SSF51621">
    <property type="entry name" value="Phosphoenolpyruvate/pyruvate domain"/>
    <property type="match status" value="1"/>
</dbReference>
<sequence>MSAFETFSQLHQNATPLLLGNIWNVHSARVFEASGYKAIGTSSMALAQSFGYEDGEQLPFDILLQLAKRVTETVRIPFSVDIEGGYNRSAAGIIDHIQQLHDAGVVGINLEDTVAGSSRVLQEASAFQKTLSAVANHISRNNLHIFLNIRTDGFLLGMPTALSETLTRIKHYESAGADGIFVPCITRPDDIREVVKATTLPINVMCMPQLPDFEALASLGVKRISMGSFLFDKVYEHAGMLAKTIATEENFSALF</sequence>
<keyword evidence="1" id="KW-0456">Lyase</keyword>
<dbReference type="PANTHER" id="PTHR42905">
    <property type="entry name" value="PHOSPHOENOLPYRUVATE CARBOXYLASE"/>
    <property type="match status" value="1"/>
</dbReference>
<name>A0A1H8IP75_9BACT</name>
<dbReference type="Proteomes" id="UP000198984">
    <property type="component" value="Unassembled WGS sequence"/>
</dbReference>